<evidence type="ECO:0000313" key="3">
    <source>
        <dbReference type="Proteomes" id="UP001304300"/>
    </source>
</evidence>
<name>A0AAQ3LA04_9BACT</name>
<sequence length="84" mass="8912">MSKFIAFAFIVAAFTGCKSLDNDVISGKDSGKGDAGQLAGQNQRETETVNEFYNQGQLTSFEKQQMDESIGGSQNPAGENGVAE</sequence>
<evidence type="ECO:0000313" key="2">
    <source>
        <dbReference type="EMBL" id="WOO42389.1"/>
    </source>
</evidence>
<evidence type="ECO:0000256" key="1">
    <source>
        <dbReference type="SAM" id="MobiDB-lite"/>
    </source>
</evidence>
<protein>
    <recommendedName>
        <fullName evidence="4">Lipoprotein</fullName>
    </recommendedName>
</protein>
<dbReference type="AlphaFoldDB" id="A0AAQ3LA04"/>
<keyword evidence="3" id="KW-1185">Reference proteome</keyword>
<gene>
    <name evidence="2" type="ORF">RZN69_04755</name>
</gene>
<accession>A0AAQ3LA04</accession>
<dbReference type="RefSeq" id="WP_317834908.1">
    <property type="nucleotide sequence ID" value="NZ_CP136920.1"/>
</dbReference>
<reference evidence="2 3" key="1">
    <citation type="submission" date="2023-10" db="EMBL/GenBank/DDBJ databases">
        <title>Rubellicoccus peritrichatus gen. nov., sp. nov., isolated from an algae of coral reef tank.</title>
        <authorList>
            <person name="Luo J."/>
        </authorList>
    </citation>
    <scope>NUCLEOTIDE SEQUENCE [LARGE SCALE GENOMIC DNA]</scope>
    <source>
        <strain evidence="2 3">CR14</strain>
    </source>
</reference>
<dbReference type="PROSITE" id="PS51257">
    <property type="entry name" value="PROKAR_LIPOPROTEIN"/>
    <property type="match status" value="1"/>
</dbReference>
<proteinExistence type="predicted"/>
<evidence type="ECO:0008006" key="4">
    <source>
        <dbReference type="Google" id="ProtNLM"/>
    </source>
</evidence>
<feature type="region of interest" description="Disordered" evidence="1">
    <location>
        <begin position="64"/>
        <end position="84"/>
    </location>
</feature>
<dbReference type="Proteomes" id="UP001304300">
    <property type="component" value="Chromosome"/>
</dbReference>
<organism evidence="2 3">
    <name type="scientific">Rubellicoccus peritrichatus</name>
    <dbReference type="NCBI Taxonomy" id="3080537"/>
    <lineage>
        <taxon>Bacteria</taxon>
        <taxon>Pseudomonadati</taxon>
        <taxon>Verrucomicrobiota</taxon>
        <taxon>Opitutia</taxon>
        <taxon>Puniceicoccales</taxon>
        <taxon>Cerasicoccaceae</taxon>
        <taxon>Rubellicoccus</taxon>
    </lineage>
</organism>
<dbReference type="EMBL" id="CP136920">
    <property type="protein sequence ID" value="WOO42389.1"/>
    <property type="molecule type" value="Genomic_DNA"/>
</dbReference>
<dbReference type="KEGG" id="puo:RZN69_04755"/>